<gene>
    <name evidence="4" type="ORF">DW653_03430</name>
    <name evidence="3" type="ORF">DWY14_10775</name>
    <name evidence="5" type="ORF">DWZ34_08385</name>
    <name evidence="2" type="ORF">DXC17_16600</name>
    <name evidence="1" type="ORF">DXD04_05625</name>
</gene>
<dbReference type="Proteomes" id="UP000283485">
    <property type="component" value="Unassembled WGS sequence"/>
</dbReference>
<dbReference type="Proteomes" id="UP000260780">
    <property type="component" value="Unassembled WGS sequence"/>
</dbReference>
<evidence type="ECO:0000313" key="7">
    <source>
        <dbReference type="Proteomes" id="UP000260862"/>
    </source>
</evidence>
<evidence type="ECO:0000313" key="4">
    <source>
        <dbReference type="EMBL" id="RHF92807.1"/>
    </source>
</evidence>
<organism evidence="2 6">
    <name type="scientific">Phocaeicola plebeius</name>
    <dbReference type="NCBI Taxonomy" id="310297"/>
    <lineage>
        <taxon>Bacteria</taxon>
        <taxon>Pseudomonadati</taxon>
        <taxon>Bacteroidota</taxon>
        <taxon>Bacteroidia</taxon>
        <taxon>Bacteroidales</taxon>
        <taxon>Bacteroidaceae</taxon>
        <taxon>Phocaeicola</taxon>
    </lineage>
</organism>
<dbReference type="Proteomes" id="UP000285750">
    <property type="component" value="Unassembled WGS sequence"/>
</dbReference>
<dbReference type="Proteomes" id="UP000285109">
    <property type="component" value="Unassembled WGS sequence"/>
</dbReference>
<evidence type="ECO:0000313" key="10">
    <source>
        <dbReference type="Proteomes" id="UP000285750"/>
    </source>
</evidence>
<dbReference type="Proteomes" id="UP000260862">
    <property type="component" value="Unassembled WGS sequence"/>
</dbReference>
<dbReference type="EMBL" id="QRUY01000023">
    <property type="protein sequence ID" value="RGS06146.1"/>
    <property type="molecule type" value="Genomic_DNA"/>
</dbReference>
<dbReference type="EMBL" id="QSTF01000071">
    <property type="protein sequence ID" value="RGM34305.1"/>
    <property type="molecule type" value="Genomic_DNA"/>
</dbReference>
<evidence type="ECO:0000313" key="8">
    <source>
        <dbReference type="Proteomes" id="UP000283485"/>
    </source>
</evidence>
<reference evidence="6 7" key="1">
    <citation type="submission" date="2018-08" db="EMBL/GenBank/DDBJ databases">
        <title>A genome reference for cultivated species of the human gut microbiota.</title>
        <authorList>
            <person name="Zou Y."/>
            <person name="Xue W."/>
            <person name="Luo G."/>
        </authorList>
    </citation>
    <scope>NUCLEOTIDE SEQUENCE [LARGE SCALE GENOMIC DNA]</scope>
    <source>
        <strain evidence="3 10">AF24-16AC</strain>
        <strain evidence="5 9">AF31-28B-AC</strain>
        <strain evidence="4 8">AM23-23</strain>
        <strain evidence="2 6">OM08-14</strain>
        <strain evidence="1 7">TF10-3AC</strain>
    </source>
</reference>
<dbReference type="RefSeq" id="WP_117671611.1">
    <property type="nucleotide sequence ID" value="NZ_CABOGR010000008.1"/>
</dbReference>
<evidence type="ECO:0000313" key="6">
    <source>
        <dbReference type="Proteomes" id="UP000260780"/>
    </source>
</evidence>
<accession>A0A3E4VWI3</accession>
<evidence type="ECO:0000313" key="2">
    <source>
        <dbReference type="EMBL" id="RGM34305.1"/>
    </source>
</evidence>
<dbReference type="AlphaFoldDB" id="A0A3E4VWI3"/>
<name>A0A3E4VWI3_9BACT</name>
<dbReference type="EMBL" id="QRHQ01000003">
    <property type="protein sequence ID" value="RHF92807.1"/>
    <property type="molecule type" value="Genomic_DNA"/>
</dbReference>
<comment type="caution">
    <text evidence="2">The sequence shown here is derived from an EMBL/GenBank/DDBJ whole genome shotgun (WGS) entry which is preliminary data.</text>
</comment>
<keyword evidence="7" id="KW-1185">Reference proteome</keyword>
<protein>
    <submittedName>
        <fullName evidence="2">Uncharacterized protein</fullName>
    </submittedName>
</protein>
<dbReference type="EMBL" id="QRQK01000014">
    <property type="protein sequence ID" value="RHM96800.1"/>
    <property type="molecule type" value="Genomic_DNA"/>
</dbReference>
<sequence>MKFAIYKYELVKTNTKELFQENKSVYDNAQVYFGNLFNANQLNLYQVSNKDGLPQCFPNSILKTRNGVTLMRVCNVKHVTLWQDYHENKEESNPYCFVIIDNRFGIGQIAIERSGAFDSNTDKVRDILQESFHAVLAPLGFSIEIRAKVRTRDFWEAIEEQMTQKNERIQKVVFEFPNPDKVGPVDASPVMTDRLRFLASLASATGAARSSFKVDADKEGTLTLDRTKEDLAQMVALCCNNGYHISVHFEQFGVYRNGDVIRALYNIDKGLLDDFINGQSVLGDREGTCFGLINKLDYIREQTKEYENITPVKEGRKRKYRRAV</sequence>
<dbReference type="EMBL" id="QSQT01000008">
    <property type="protein sequence ID" value="RGK56804.1"/>
    <property type="molecule type" value="Genomic_DNA"/>
</dbReference>
<proteinExistence type="predicted"/>
<evidence type="ECO:0000313" key="1">
    <source>
        <dbReference type="EMBL" id="RGK56804.1"/>
    </source>
</evidence>
<evidence type="ECO:0000313" key="3">
    <source>
        <dbReference type="EMBL" id="RGS06146.1"/>
    </source>
</evidence>
<evidence type="ECO:0000313" key="9">
    <source>
        <dbReference type="Proteomes" id="UP000285109"/>
    </source>
</evidence>
<evidence type="ECO:0000313" key="5">
    <source>
        <dbReference type="EMBL" id="RHM96800.1"/>
    </source>
</evidence>